<dbReference type="PROSITE" id="PS50109">
    <property type="entry name" value="HIS_KIN"/>
    <property type="match status" value="1"/>
</dbReference>
<dbReference type="InterPro" id="IPR036097">
    <property type="entry name" value="HisK_dim/P_sf"/>
</dbReference>
<organism evidence="15 16">
    <name type="scientific">Microbispora corallina</name>
    <dbReference type="NCBI Taxonomy" id="83302"/>
    <lineage>
        <taxon>Bacteria</taxon>
        <taxon>Bacillati</taxon>
        <taxon>Actinomycetota</taxon>
        <taxon>Actinomycetes</taxon>
        <taxon>Streptosporangiales</taxon>
        <taxon>Streptosporangiaceae</taxon>
        <taxon>Microbispora</taxon>
    </lineage>
</organism>
<evidence type="ECO:0000256" key="10">
    <source>
        <dbReference type="ARBA" id="ARBA00023136"/>
    </source>
</evidence>
<dbReference type="Gene3D" id="3.30.565.10">
    <property type="entry name" value="Histidine kinase-like ATPase, C-terminal domain"/>
    <property type="match status" value="1"/>
</dbReference>
<dbReference type="Pfam" id="PF02518">
    <property type="entry name" value="HATPase_c"/>
    <property type="match status" value="1"/>
</dbReference>
<evidence type="ECO:0000256" key="8">
    <source>
        <dbReference type="ARBA" id="ARBA00022989"/>
    </source>
</evidence>
<evidence type="ECO:0000256" key="3">
    <source>
        <dbReference type="ARBA" id="ARBA00012438"/>
    </source>
</evidence>
<dbReference type="PANTHER" id="PTHR45436:SF5">
    <property type="entry name" value="SENSOR HISTIDINE KINASE TRCS"/>
    <property type="match status" value="1"/>
</dbReference>
<evidence type="ECO:0000259" key="13">
    <source>
        <dbReference type="PROSITE" id="PS50109"/>
    </source>
</evidence>
<proteinExistence type="predicted"/>
<dbReference type="Gene3D" id="1.10.287.130">
    <property type="match status" value="1"/>
</dbReference>
<dbReference type="EC" id="2.7.13.3" evidence="3"/>
<dbReference type="PRINTS" id="PR00344">
    <property type="entry name" value="BCTRLSENSOR"/>
</dbReference>
<dbReference type="Proteomes" id="UP000603904">
    <property type="component" value="Unassembled WGS sequence"/>
</dbReference>
<keyword evidence="9" id="KW-0902">Two-component regulatory system</keyword>
<dbReference type="InterPro" id="IPR004358">
    <property type="entry name" value="Sig_transdc_His_kin-like_C"/>
</dbReference>
<dbReference type="InterPro" id="IPR003661">
    <property type="entry name" value="HisK_dim/P_dom"/>
</dbReference>
<dbReference type="SMART" id="SM00304">
    <property type="entry name" value="HAMP"/>
    <property type="match status" value="1"/>
</dbReference>
<dbReference type="InterPro" id="IPR005467">
    <property type="entry name" value="His_kinase_dom"/>
</dbReference>
<feature type="transmembrane region" description="Helical" evidence="12">
    <location>
        <begin position="23"/>
        <end position="46"/>
    </location>
</feature>
<evidence type="ECO:0000256" key="2">
    <source>
        <dbReference type="ARBA" id="ARBA00004236"/>
    </source>
</evidence>
<feature type="compositionally biased region" description="Basic and acidic residues" evidence="11">
    <location>
        <begin position="475"/>
        <end position="495"/>
    </location>
</feature>
<evidence type="ECO:0000256" key="4">
    <source>
        <dbReference type="ARBA" id="ARBA00022553"/>
    </source>
</evidence>
<reference evidence="15 16" key="1">
    <citation type="submission" date="2021-01" db="EMBL/GenBank/DDBJ databases">
        <title>Whole genome shotgun sequence of Microbispora corallina NBRC 16416.</title>
        <authorList>
            <person name="Komaki H."/>
            <person name="Tamura T."/>
        </authorList>
    </citation>
    <scope>NUCLEOTIDE SEQUENCE [LARGE SCALE GENOMIC DNA]</scope>
    <source>
        <strain evidence="15 16">NBRC 16416</strain>
    </source>
</reference>
<dbReference type="SMART" id="SM00387">
    <property type="entry name" value="HATPase_c"/>
    <property type="match status" value="1"/>
</dbReference>
<dbReference type="SMART" id="SM00388">
    <property type="entry name" value="HisKA"/>
    <property type="match status" value="1"/>
</dbReference>
<evidence type="ECO:0000256" key="11">
    <source>
        <dbReference type="SAM" id="MobiDB-lite"/>
    </source>
</evidence>
<evidence type="ECO:0000313" key="16">
    <source>
        <dbReference type="Proteomes" id="UP000603904"/>
    </source>
</evidence>
<keyword evidence="10 12" id="KW-0472">Membrane</keyword>
<evidence type="ECO:0000256" key="1">
    <source>
        <dbReference type="ARBA" id="ARBA00000085"/>
    </source>
</evidence>
<keyword evidence="6 12" id="KW-0812">Transmembrane</keyword>
<keyword evidence="16" id="KW-1185">Reference proteome</keyword>
<dbReference type="Pfam" id="PF00672">
    <property type="entry name" value="HAMP"/>
    <property type="match status" value="1"/>
</dbReference>
<evidence type="ECO:0000259" key="14">
    <source>
        <dbReference type="PROSITE" id="PS50885"/>
    </source>
</evidence>
<dbReference type="PANTHER" id="PTHR45436">
    <property type="entry name" value="SENSOR HISTIDINE KINASE YKOH"/>
    <property type="match status" value="1"/>
</dbReference>
<dbReference type="PROSITE" id="PS50885">
    <property type="entry name" value="HAMP"/>
    <property type="match status" value="1"/>
</dbReference>
<dbReference type="Pfam" id="PF00512">
    <property type="entry name" value="HisKA"/>
    <property type="match status" value="1"/>
</dbReference>
<gene>
    <name evidence="15" type="ORF">Mco01_27730</name>
</gene>
<comment type="caution">
    <text evidence="15">The sequence shown here is derived from an EMBL/GenBank/DDBJ whole genome shotgun (WGS) entry which is preliminary data.</text>
</comment>
<dbReference type="SUPFAM" id="SSF158472">
    <property type="entry name" value="HAMP domain-like"/>
    <property type="match status" value="1"/>
</dbReference>
<keyword evidence="7" id="KW-0418">Kinase</keyword>
<feature type="transmembrane region" description="Helical" evidence="12">
    <location>
        <begin position="170"/>
        <end position="193"/>
    </location>
</feature>
<dbReference type="SUPFAM" id="SSF55874">
    <property type="entry name" value="ATPase domain of HSP90 chaperone/DNA topoisomerase II/histidine kinase"/>
    <property type="match status" value="1"/>
</dbReference>
<name>A0ABQ4FYA9_9ACTN</name>
<keyword evidence="4" id="KW-0597">Phosphoprotein</keyword>
<sequence length="495" mass="53087">MEGGCAVRGPLSSLLPRSIRARFTIAAAALALVALTVIGAGVDYSIRNMIEDHIYKETGRVATDWIASMRPDRIPPPITTPRIDLLQLVDSRQHVVAASAAAAGRPPLSTLLPPTDDRIQSGTRCSPGTGCLMLTAVRIFPQEVGLLWGGETHVVYAAMRQPPVLATRELELVTAGLVLVGVGLVALTTWLLVGRTLRPVAAIRSRIAEITVSDLSLRVPEPRSDDEIGQLARTANRTLAQLEESVAYQRHFASMVSHELKNPVAGLQTQLEEALLYPGQVDRDETIRSALSTATRLRAIIDDMLVFARVRNVSPEGPAPVDLTRLVRDEVVARATGVPVRADAEPGVRVLGNHIQLAAVVSNLMVNAQRHAATSVEVTVRRSGGHAVVAVTDDGDGIALRDRERVFEPFVRLQDGRRRDPKGSGLGLAISRAIALAHDGTLTIEDSPRGARFVLRLPLFDAGPPPRAEGAPEGLEGRDGDSGRRGPAREAVRTT</sequence>
<accession>A0ABQ4FYA9</accession>
<comment type="catalytic activity">
    <reaction evidence="1">
        <text>ATP + protein L-histidine = ADP + protein N-phospho-L-histidine.</text>
        <dbReference type="EC" id="2.7.13.3"/>
    </reaction>
</comment>
<dbReference type="Gene3D" id="6.10.340.10">
    <property type="match status" value="1"/>
</dbReference>
<feature type="region of interest" description="Disordered" evidence="11">
    <location>
        <begin position="461"/>
        <end position="495"/>
    </location>
</feature>
<evidence type="ECO:0000256" key="5">
    <source>
        <dbReference type="ARBA" id="ARBA00022679"/>
    </source>
</evidence>
<feature type="domain" description="HAMP" evidence="14">
    <location>
        <begin position="194"/>
        <end position="247"/>
    </location>
</feature>
<evidence type="ECO:0000313" key="15">
    <source>
        <dbReference type="EMBL" id="GIH39773.1"/>
    </source>
</evidence>
<dbReference type="InterPro" id="IPR036890">
    <property type="entry name" value="HATPase_C_sf"/>
</dbReference>
<evidence type="ECO:0000256" key="6">
    <source>
        <dbReference type="ARBA" id="ARBA00022692"/>
    </source>
</evidence>
<evidence type="ECO:0000256" key="9">
    <source>
        <dbReference type="ARBA" id="ARBA00023012"/>
    </source>
</evidence>
<evidence type="ECO:0000256" key="7">
    <source>
        <dbReference type="ARBA" id="ARBA00022777"/>
    </source>
</evidence>
<dbReference type="SUPFAM" id="SSF47384">
    <property type="entry name" value="Homodimeric domain of signal transducing histidine kinase"/>
    <property type="match status" value="1"/>
</dbReference>
<dbReference type="CDD" id="cd06225">
    <property type="entry name" value="HAMP"/>
    <property type="match status" value="1"/>
</dbReference>
<dbReference type="EMBL" id="BOOC01000011">
    <property type="protein sequence ID" value="GIH39773.1"/>
    <property type="molecule type" value="Genomic_DNA"/>
</dbReference>
<dbReference type="CDD" id="cd00082">
    <property type="entry name" value="HisKA"/>
    <property type="match status" value="1"/>
</dbReference>
<feature type="domain" description="Histidine kinase" evidence="13">
    <location>
        <begin position="255"/>
        <end position="461"/>
    </location>
</feature>
<dbReference type="InterPro" id="IPR003660">
    <property type="entry name" value="HAMP_dom"/>
</dbReference>
<evidence type="ECO:0000256" key="12">
    <source>
        <dbReference type="SAM" id="Phobius"/>
    </source>
</evidence>
<keyword evidence="5" id="KW-0808">Transferase</keyword>
<keyword evidence="8 12" id="KW-1133">Transmembrane helix</keyword>
<protein>
    <recommendedName>
        <fullName evidence="3">histidine kinase</fullName>
        <ecNumber evidence="3">2.7.13.3</ecNumber>
    </recommendedName>
</protein>
<comment type="subcellular location">
    <subcellularLocation>
        <location evidence="2">Cell membrane</location>
    </subcellularLocation>
</comment>
<dbReference type="InterPro" id="IPR050428">
    <property type="entry name" value="TCS_sensor_his_kinase"/>
</dbReference>
<dbReference type="InterPro" id="IPR003594">
    <property type="entry name" value="HATPase_dom"/>
</dbReference>